<reference evidence="1 2" key="1">
    <citation type="submission" date="2020-02" db="EMBL/GenBank/DDBJ databases">
        <title>Whole-genome analyses of novel actinobacteria.</title>
        <authorList>
            <person name="Sahin N."/>
            <person name="Gencbay T."/>
        </authorList>
    </citation>
    <scope>NUCLEOTIDE SEQUENCE [LARGE SCALE GENOMIC DNA]</scope>
    <source>
        <strain evidence="1 2">HC44</strain>
    </source>
</reference>
<evidence type="ECO:0000313" key="1">
    <source>
        <dbReference type="EMBL" id="NGO09342.1"/>
    </source>
</evidence>
<organism evidence="1 2">
    <name type="scientific">Streptomyces scabichelini</name>
    <dbReference type="NCBI Taxonomy" id="2711217"/>
    <lineage>
        <taxon>Bacteria</taxon>
        <taxon>Bacillati</taxon>
        <taxon>Actinomycetota</taxon>
        <taxon>Actinomycetes</taxon>
        <taxon>Kitasatosporales</taxon>
        <taxon>Streptomycetaceae</taxon>
        <taxon>Streptomyces</taxon>
    </lineage>
</organism>
<comment type="caution">
    <text evidence="1">The sequence shown here is derived from an EMBL/GenBank/DDBJ whole genome shotgun (WGS) entry which is preliminary data.</text>
</comment>
<accession>A0A6G4V5I2</accession>
<dbReference type="RefSeq" id="WP_165260211.1">
    <property type="nucleotide sequence ID" value="NZ_JAAKZY010000048.1"/>
</dbReference>
<protein>
    <submittedName>
        <fullName evidence="1">Uncharacterized protein</fullName>
    </submittedName>
</protein>
<name>A0A6G4V5I2_9ACTN</name>
<keyword evidence="2" id="KW-1185">Reference proteome</keyword>
<dbReference type="Proteomes" id="UP000472335">
    <property type="component" value="Unassembled WGS sequence"/>
</dbReference>
<sequence length="138" mass="14624">MNAPHTDLSDLAELTGGWVNFDTTATGIRLVDVIDDEGRLALTIAEGGPGVPDSHTALTATALLDPDGDGQAVGFLAEGRLGSLDAILCGYLNRGLLTIDVHTSHPDDRRTPPVMYRAHYYRPEHARPSASLEGAPLP</sequence>
<proteinExistence type="predicted"/>
<evidence type="ECO:0000313" key="2">
    <source>
        <dbReference type="Proteomes" id="UP000472335"/>
    </source>
</evidence>
<dbReference type="EMBL" id="JAAKZY010000048">
    <property type="protein sequence ID" value="NGO09342.1"/>
    <property type="molecule type" value="Genomic_DNA"/>
</dbReference>
<gene>
    <name evidence="1" type="ORF">G5C60_17485</name>
</gene>
<dbReference type="AlphaFoldDB" id="A0A6G4V5I2"/>